<name>A0ABV1LTE4_9BURK</name>
<accession>A0ABV1LTE4</accession>
<gene>
    <name evidence="3" type="ORF">N0A02_24370</name>
</gene>
<feature type="chain" id="PRO_5045374699" evidence="1">
    <location>
        <begin position="27"/>
        <end position="164"/>
    </location>
</feature>
<protein>
    <submittedName>
        <fullName evidence="3">Lytic transglycosylase domain-containing protein</fullName>
    </submittedName>
</protein>
<dbReference type="Proteomes" id="UP001469089">
    <property type="component" value="Unassembled WGS sequence"/>
</dbReference>
<feature type="signal peptide" evidence="1">
    <location>
        <begin position="1"/>
        <end position="26"/>
    </location>
</feature>
<dbReference type="EMBL" id="JAOALG010000002">
    <property type="protein sequence ID" value="MEQ5842590.1"/>
    <property type="molecule type" value="Genomic_DNA"/>
</dbReference>
<proteinExistence type="predicted"/>
<dbReference type="Pfam" id="PF01464">
    <property type="entry name" value="SLT"/>
    <property type="match status" value="1"/>
</dbReference>
<evidence type="ECO:0000256" key="1">
    <source>
        <dbReference type="SAM" id="SignalP"/>
    </source>
</evidence>
<evidence type="ECO:0000313" key="4">
    <source>
        <dbReference type="Proteomes" id="UP001469089"/>
    </source>
</evidence>
<feature type="domain" description="Transglycosylase SLT" evidence="2">
    <location>
        <begin position="37"/>
        <end position="134"/>
    </location>
</feature>
<reference evidence="3 4" key="1">
    <citation type="journal article" date="2024" name="Chem. Sci.">
        <title>Discovery of a lagriamide polyketide by integrated genome mining, isotopic labeling, and untargeted metabolomics.</title>
        <authorList>
            <person name="Fergusson C.H."/>
            <person name="Saulog J."/>
            <person name="Paulo B.S."/>
            <person name="Wilson D.M."/>
            <person name="Liu D.Y."/>
            <person name="Morehouse N.J."/>
            <person name="Waterworth S."/>
            <person name="Barkei J."/>
            <person name="Gray C.A."/>
            <person name="Kwan J.C."/>
            <person name="Eustaquio A.S."/>
            <person name="Linington R.G."/>
        </authorList>
    </citation>
    <scope>NUCLEOTIDE SEQUENCE [LARGE SCALE GENOMIC DNA]</scope>
    <source>
        <strain evidence="3 4">RL17-338-BIF-B</strain>
    </source>
</reference>
<dbReference type="CDD" id="cd13400">
    <property type="entry name" value="LT_IagB-like"/>
    <property type="match status" value="1"/>
</dbReference>
<dbReference type="Gene3D" id="1.10.530.10">
    <property type="match status" value="1"/>
</dbReference>
<dbReference type="RefSeq" id="WP_349544404.1">
    <property type="nucleotide sequence ID" value="NZ_JAOALG010000002.1"/>
</dbReference>
<evidence type="ECO:0000259" key="2">
    <source>
        <dbReference type="Pfam" id="PF01464"/>
    </source>
</evidence>
<sequence length="164" mass="18266">MQISHRIIYSLAGLVSFGLCPLAVQAQAQAQVQTQTDCFTAAAQYQHVSPLVLRAIAWQESHANARAIHHNANGSTDYGMMQINSIHLPALSRYGISVNDLIVPCKNVFIAAWYLHRMTAKYGNTWTAIGAYHSETPAERDRYAHSIEMLVARFLRVEPNDDPS</sequence>
<dbReference type="InterPro" id="IPR023346">
    <property type="entry name" value="Lysozyme-like_dom_sf"/>
</dbReference>
<evidence type="ECO:0000313" key="3">
    <source>
        <dbReference type="EMBL" id="MEQ5842590.1"/>
    </source>
</evidence>
<keyword evidence="1" id="KW-0732">Signal</keyword>
<dbReference type="InterPro" id="IPR008258">
    <property type="entry name" value="Transglycosylase_SLT_dom_1"/>
</dbReference>
<comment type="caution">
    <text evidence="3">The sequence shown here is derived from an EMBL/GenBank/DDBJ whole genome shotgun (WGS) entry which is preliminary data.</text>
</comment>
<dbReference type="SUPFAM" id="SSF53955">
    <property type="entry name" value="Lysozyme-like"/>
    <property type="match status" value="1"/>
</dbReference>
<keyword evidence="4" id="KW-1185">Reference proteome</keyword>
<organism evidence="3 4">
    <name type="scientific">Paraburkholderia acidicola</name>
    <dbReference type="NCBI Taxonomy" id="1912599"/>
    <lineage>
        <taxon>Bacteria</taxon>
        <taxon>Pseudomonadati</taxon>
        <taxon>Pseudomonadota</taxon>
        <taxon>Betaproteobacteria</taxon>
        <taxon>Burkholderiales</taxon>
        <taxon>Burkholderiaceae</taxon>
        <taxon>Paraburkholderia</taxon>
    </lineage>
</organism>